<dbReference type="GO" id="GO:0005763">
    <property type="term" value="C:mitochondrial small ribosomal subunit"/>
    <property type="evidence" value="ECO:0007669"/>
    <property type="project" value="TreeGrafter"/>
</dbReference>
<name>A0A0L0VW24_9BASI</name>
<dbReference type="Proteomes" id="UP000054564">
    <property type="component" value="Unassembled WGS sequence"/>
</dbReference>
<dbReference type="InterPro" id="IPR039848">
    <property type="entry name" value="Ribosomal_mS35_mt"/>
</dbReference>
<organism evidence="2 3">
    <name type="scientific">Puccinia striiformis f. sp. tritici PST-78</name>
    <dbReference type="NCBI Taxonomy" id="1165861"/>
    <lineage>
        <taxon>Eukaryota</taxon>
        <taxon>Fungi</taxon>
        <taxon>Dikarya</taxon>
        <taxon>Basidiomycota</taxon>
        <taxon>Pucciniomycotina</taxon>
        <taxon>Pucciniomycetes</taxon>
        <taxon>Pucciniales</taxon>
        <taxon>Pucciniaceae</taxon>
        <taxon>Puccinia</taxon>
    </lineage>
</organism>
<dbReference type="PANTHER" id="PTHR13490">
    <property type="entry name" value="MITOCHONDRIAL 28S RIBOSOMAL PROTEIN S28"/>
    <property type="match status" value="1"/>
</dbReference>
<dbReference type="GO" id="GO:0003735">
    <property type="term" value="F:structural constituent of ribosome"/>
    <property type="evidence" value="ECO:0007669"/>
    <property type="project" value="InterPro"/>
</dbReference>
<dbReference type="Pfam" id="PF10213">
    <property type="entry name" value="MRP-S28"/>
    <property type="match status" value="1"/>
</dbReference>
<dbReference type="EMBL" id="AJIL01000017">
    <property type="protein sequence ID" value="KNF03461.1"/>
    <property type="molecule type" value="Genomic_DNA"/>
</dbReference>
<feature type="domain" description="Small ribosomal subunit protein mS35 mitochondrial conserved" evidence="1">
    <location>
        <begin position="108"/>
        <end position="263"/>
    </location>
</feature>
<dbReference type="STRING" id="1165861.A0A0L0VW24"/>
<keyword evidence="3" id="KW-1185">Reference proteome</keyword>
<dbReference type="InterPro" id="IPR019349">
    <property type="entry name" value="Ribosomal_mS35_mit"/>
</dbReference>
<protein>
    <recommendedName>
        <fullName evidence="1">Small ribosomal subunit protein mS35 mitochondrial conserved domain-containing protein</fullName>
    </recommendedName>
</protein>
<dbReference type="GO" id="GO:0032543">
    <property type="term" value="P:mitochondrial translation"/>
    <property type="evidence" value="ECO:0007669"/>
    <property type="project" value="InterPro"/>
</dbReference>
<comment type="caution">
    <text evidence="2">The sequence shown here is derived from an EMBL/GenBank/DDBJ whole genome shotgun (WGS) entry which is preliminary data.</text>
</comment>
<dbReference type="AlphaFoldDB" id="A0A0L0VW24"/>
<accession>A0A0L0VW24</accession>
<reference evidence="3" key="1">
    <citation type="submission" date="2014-03" db="EMBL/GenBank/DDBJ databases">
        <title>The Genome Sequence of Puccinia striiformis f. sp. tritici PST-78.</title>
        <authorList>
            <consortium name="The Broad Institute Genome Sequencing Platform"/>
            <person name="Cuomo C."/>
            <person name="Hulbert S."/>
            <person name="Chen X."/>
            <person name="Walker B."/>
            <person name="Young S.K."/>
            <person name="Zeng Q."/>
            <person name="Gargeya S."/>
            <person name="Fitzgerald M."/>
            <person name="Haas B."/>
            <person name="Abouelleil A."/>
            <person name="Alvarado L."/>
            <person name="Arachchi H.M."/>
            <person name="Berlin A.M."/>
            <person name="Chapman S.B."/>
            <person name="Goldberg J."/>
            <person name="Griggs A."/>
            <person name="Gujja S."/>
            <person name="Hansen M."/>
            <person name="Howarth C."/>
            <person name="Imamovic A."/>
            <person name="Larimer J."/>
            <person name="McCowan C."/>
            <person name="Montmayeur A."/>
            <person name="Murphy C."/>
            <person name="Neiman D."/>
            <person name="Pearson M."/>
            <person name="Priest M."/>
            <person name="Roberts A."/>
            <person name="Saif S."/>
            <person name="Shea T."/>
            <person name="Sisk P."/>
            <person name="Sykes S."/>
            <person name="Wortman J."/>
            <person name="Nusbaum C."/>
            <person name="Birren B."/>
        </authorList>
    </citation>
    <scope>NUCLEOTIDE SEQUENCE [LARGE SCALE GENOMIC DNA]</scope>
    <source>
        <strain evidence="3">race PST-78</strain>
    </source>
</reference>
<dbReference type="OrthoDB" id="283424at2759"/>
<evidence type="ECO:0000313" key="3">
    <source>
        <dbReference type="Proteomes" id="UP000054564"/>
    </source>
</evidence>
<gene>
    <name evidence="2" type="ORF">PSTG_03401</name>
</gene>
<evidence type="ECO:0000259" key="1">
    <source>
        <dbReference type="Pfam" id="PF10213"/>
    </source>
</evidence>
<sequence>MLPRTIQSTRWSTPSISRQFTTSMISQAGGKNKIKVTSKGKFKDHRLGGPGMEEAFDMERDLAKPFAMQDVPGVTHLRWFEARKRLNKLRAIKFHMPSLIKYQQPFIPPSPDAHVILRTQDDLGFCRGKLDSQRANKKASITVNLSKIPSLQSSPEAMHKIKLLSGNRWFECERRSEFDLSDHYGDPNGYIKISCDDYPSLQMNQKWCSDTLDRLIHEATNLSSDSMADIPLDLRPTLKRRHNIKSRPWAVNQNLQIKFPLDWLSDPIRSKLQSSQESKKSILIEQKSQLNKLDNQLRDLIKWDGIGLTPTINFFDNLDPATKTKVDSFVNQRHQIRDLSKHLDRNYLKKFISASTLSDSTTTTTTTTTSEINSS</sequence>
<dbReference type="PANTHER" id="PTHR13490:SF0">
    <property type="entry name" value="SMALL RIBOSOMAL SUBUNIT PROTEIN MS35"/>
    <property type="match status" value="1"/>
</dbReference>
<evidence type="ECO:0000313" key="2">
    <source>
        <dbReference type="EMBL" id="KNF03461.1"/>
    </source>
</evidence>
<proteinExistence type="predicted"/>